<evidence type="ECO:0000313" key="4">
    <source>
        <dbReference type="Proteomes" id="UP000218327"/>
    </source>
</evidence>
<dbReference type="InterPro" id="IPR006094">
    <property type="entry name" value="Oxid_FAD_bind_N"/>
</dbReference>
<accession>A0A2A5AYV3</accession>
<name>A0A2A5AYV3_9GAMM</name>
<dbReference type="InterPro" id="IPR016169">
    <property type="entry name" value="FAD-bd_PCMH_sub2"/>
</dbReference>
<gene>
    <name evidence="3" type="ORF">COA96_10470</name>
</gene>
<dbReference type="PANTHER" id="PTHR43762">
    <property type="entry name" value="L-GULONOLACTONE OXIDASE"/>
    <property type="match status" value="1"/>
</dbReference>
<dbReference type="AlphaFoldDB" id="A0A2A5AYV3"/>
<sequence>MEVSGWGRHPVTTADILEPVDSEMLKKIVTAQKKSDSLICRGAGRSYGDSSLADKIISSRFLDSFLELNETQNTIRCGAGVSLDAILKLCIPRGLFLKVVPGTRYVSVGGAIAADIHGKNHHVDGSFCNHVQSISLMLASGEIFFCSEHENSELFHASCGGMGLTGIIVDATIVLDKISSTSIQQQSLVANNLRECFDLLEENNSSKYSVAWLDCLSRGNELGRSMVFLGEHVDASQSKQNSNSTLKYRASRGINIPFSTPGFLINKLSMSIFNKTYFNLKKAGKQKSNVNYNSFFFPLDNIGIANWNKLYGSKGFVQYQFVIPSDAAFEGIQQVLNKVSSAGKGSFLSVLKKFGPENKNLLSFPKEGYTLALDFKREEQIFPLLDELDQIILEHDGRIYLTKDARMSEAVFKAGYSNWEDFLKIKTQFDPSCIFASKQSNRLGLS</sequence>
<dbReference type="SUPFAM" id="SSF56176">
    <property type="entry name" value="FAD-binding/transporter-associated domain-like"/>
    <property type="match status" value="1"/>
</dbReference>
<dbReference type="InterPro" id="IPR036318">
    <property type="entry name" value="FAD-bd_PCMH-like_sf"/>
</dbReference>
<dbReference type="EMBL" id="NVVJ01000031">
    <property type="protein sequence ID" value="PCJ24026.1"/>
    <property type="molecule type" value="Genomic_DNA"/>
</dbReference>
<dbReference type="GO" id="GO:0071949">
    <property type="term" value="F:FAD binding"/>
    <property type="evidence" value="ECO:0007669"/>
    <property type="project" value="InterPro"/>
</dbReference>
<dbReference type="PROSITE" id="PS51387">
    <property type="entry name" value="FAD_PCMH"/>
    <property type="match status" value="1"/>
</dbReference>
<comment type="caution">
    <text evidence="3">The sequence shown here is derived from an EMBL/GenBank/DDBJ whole genome shotgun (WGS) entry which is preliminary data.</text>
</comment>
<dbReference type="Pfam" id="PF01565">
    <property type="entry name" value="FAD_binding_4"/>
    <property type="match status" value="1"/>
</dbReference>
<proteinExistence type="predicted"/>
<evidence type="ECO:0000259" key="2">
    <source>
        <dbReference type="PROSITE" id="PS51387"/>
    </source>
</evidence>
<evidence type="ECO:0000313" key="3">
    <source>
        <dbReference type="EMBL" id="PCJ24026.1"/>
    </source>
</evidence>
<organism evidence="3 4">
    <name type="scientific">SAR86 cluster bacterium</name>
    <dbReference type="NCBI Taxonomy" id="2030880"/>
    <lineage>
        <taxon>Bacteria</taxon>
        <taxon>Pseudomonadati</taxon>
        <taxon>Pseudomonadota</taxon>
        <taxon>Gammaproteobacteria</taxon>
        <taxon>SAR86 cluster</taxon>
    </lineage>
</organism>
<dbReference type="GO" id="GO:0016899">
    <property type="term" value="F:oxidoreductase activity, acting on the CH-OH group of donors, oxygen as acceptor"/>
    <property type="evidence" value="ECO:0007669"/>
    <property type="project" value="InterPro"/>
</dbReference>
<dbReference type="Proteomes" id="UP000218327">
    <property type="component" value="Unassembled WGS sequence"/>
</dbReference>
<evidence type="ECO:0000256" key="1">
    <source>
        <dbReference type="ARBA" id="ARBA00022827"/>
    </source>
</evidence>
<dbReference type="InterPro" id="IPR010031">
    <property type="entry name" value="FAD_lactone_oxidase-like"/>
</dbReference>
<dbReference type="PANTHER" id="PTHR43762:SF1">
    <property type="entry name" value="D-ARABINONO-1,4-LACTONE OXIDASE"/>
    <property type="match status" value="1"/>
</dbReference>
<feature type="domain" description="FAD-binding PCMH-type" evidence="2">
    <location>
        <begin position="8"/>
        <end position="178"/>
    </location>
</feature>
<dbReference type="Gene3D" id="3.30.465.10">
    <property type="match status" value="1"/>
</dbReference>
<dbReference type="InterPro" id="IPR016166">
    <property type="entry name" value="FAD-bd_PCMH"/>
</dbReference>
<keyword evidence="1" id="KW-0274">FAD</keyword>
<reference evidence="4" key="1">
    <citation type="submission" date="2017-08" db="EMBL/GenBank/DDBJ databases">
        <title>A dynamic microbial community with high functional redundancy inhabits the cold, oxic subseafloor aquifer.</title>
        <authorList>
            <person name="Tully B.J."/>
            <person name="Wheat C.G."/>
            <person name="Glazer B.T."/>
            <person name="Huber J.A."/>
        </authorList>
    </citation>
    <scope>NUCLEOTIDE SEQUENCE [LARGE SCALE GENOMIC DNA]</scope>
</reference>
<keyword evidence="1" id="KW-0285">Flavoprotein</keyword>
<protein>
    <submittedName>
        <fullName evidence="3">FAD-linked oxidase</fullName>
    </submittedName>
</protein>